<accession>A0A9D4UIN5</accession>
<comment type="caution">
    <text evidence="1">The sequence shown here is derived from an EMBL/GenBank/DDBJ whole genome shotgun (WGS) entry which is preliminary data.</text>
</comment>
<gene>
    <name evidence="1" type="ORF">GOP47_0016930</name>
</gene>
<keyword evidence="2" id="KW-1185">Reference proteome</keyword>
<proteinExistence type="predicted"/>
<organism evidence="1 2">
    <name type="scientific">Adiantum capillus-veneris</name>
    <name type="common">Maidenhair fern</name>
    <dbReference type="NCBI Taxonomy" id="13818"/>
    <lineage>
        <taxon>Eukaryota</taxon>
        <taxon>Viridiplantae</taxon>
        <taxon>Streptophyta</taxon>
        <taxon>Embryophyta</taxon>
        <taxon>Tracheophyta</taxon>
        <taxon>Polypodiopsida</taxon>
        <taxon>Polypodiidae</taxon>
        <taxon>Polypodiales</taxon>
        <taxon>Pteridineae</taxon>
        <taxon>Pteridaceae</taxon>
        <taxon>Vittarioideae</taxon>
        <taxon>Adiantum</taxon>
    </lineage>
</organism>
<evidence type="ECO:0000313" key="1">
    <source>
        <dbReference type="EMBL" id="KAI5068585.1"/>
    </source>
</evidence>
<dbReference type="Proteomes" id="UP000886520">
    <property type="component" value="Chromosome 16"/>
</dbReference>
<reference evidence="1" key="1">
    <citation type="submission" date="2021-01" db="EMBL/GenBank/DDBJ databases">
        <title>Adiantum capillus-veneris genome.</title>
        <authorList>
            <person name="Fang Y."/>
            <person name="Liao Q."/>
        </authorList>
    </citation>
    <scope>NUCLEOTIDE SEQUENCE</scope>
    <source>
        <strain evidence="1">H3</strain>
        <tissue evidence="1">Leaf</tissue>
    </source>
</reference>
<protein>
    <submittedName>
        <fullName evidence="1">Uncharacterized protein</fullName>
    </submittedName>
</protein>
<dbReference type="EMBL" id="JABFUD020000016">
    <property type="protein sequence ID" value="KAI5068585.1"/>
    <property type="molecule type" value="Genomic_DNA"/>
</dbReference>
<sequence length="171" mass="19170">MESSTLRSNQTMKAFYTLWVKKAHMTKEGILAPSSNSTPYKYVQHILEKKLREESLRGALMVKDRNDDAVGRPAIECGQATSDQSGMRRGWERRGLGAAARHARWGGKEICCFFICAASKRQQPNMLARLATAAVGEYSLTSRGFEFMLPFYLSRESCTCGNLKEHPGVNE</sequence>
<evidence type="ECO:0000313" key="2">
    <source>
        <dbReference type="Proteomes" id="UP000886520"/>
    </source>
</evidence>
<name>A0A9D4UIN5_ADICA</name>
<dbReference type="AlphaFoldDB" id="A0A9D4UIN5"/>